<keyword evidence="8" id="KW-1185">Reference proteome</keyword>
<dbReference type="EC" id="2.1.1.-" evidence="6"/>
<dbReference type="PIRSF" id="PIRSF003078">
    <property type="entry name" value="GidB"/>
    <property type="match status" value="1"/>
</dbReference>
<reference evidence="7 8" key="1">
    <citation type="submission" date="2019-12" db="EMBL/GenBank/DDBJ databases">
        <title>Sporaefaciens musculi gen. nov., sp. nov., a novel bacterium isolated from the caecum of an obese mouse.</title>
        <authorList>
            <person name="Rasmussen T.S."/>
            <person name="Streidl T."/>
            <person name="Hitch T.C.A."/>
            <person name="Wortmann E."/>
            <person name="Deptula P."/>
            <person name="Hansen M."/>
            <person name="Nielsen D.S."/>
            <person name="Clavel T."/>
            <person name="Vogensen F.K."/>
        </authorList>
    </citation>
    <scope>NUCLEOTIDE SEQUENCE [LARGE SCALE GENOMIC DNA]</scope>
    <source>
        <strain evidence="7 8">WCA-9-b2</strain>
    </source>
</reference>
<dbReference type="HAMAP" id="MF_00074">
    <property type="entry name" value="16SrRNA_methyltr_G"/>
    <property type="match status" value="1"/>
</dbReference>
<comment type="caution">
    <text evidence="6">Lacks conserved residue(s) required for the propagation of feature annotation.</text>
</comment>
<protein>
    <recommendedName>
        <fullName evidence="6">Ribosomal RNA small subunit methyltransferase G</fullName>
        <ecNumber evidence="6">2.1.1.-</ecNumber>
    </recommendedName>
    <alternativeName>
        <fullName evidence="6">16S rRNA 7-methylguanosine methyltransferase</fullName>
        <shortName evidence="6">16S rRNA m7G methyltransferase</shortName>
    </alternativeName>
</protein>
<proteinExistence type="inferred from homology"/>
<dbReference type="RefSeq" id="WP_159749302.1">
    <property type="nucleotide sequence ID" value="NZ_WUQX01000001.1"/>
</dbReference>
<comment type="caution">
    <text evidence="7">The sequence shown here is derived from an EMBL/GenBank/DDBJ whole genome shotgun (WGS) entry which is preliminary data.</text>
</comment>
<accession>A0A7X3SHB4</accession>
<gene>
    <name evidence="6 7" type="primary">rsmG</name>
    <name evidence="7" type="ORF">GN277_01760</name>
</gene>
<comment type="similarity">
    <text evidence="6">Belongs to the methyltransferase superfamily. RNA methyltransferase RsmG family.</text>
</comment>
<dbReference type="InterPro" id="IPR003682">
    <property type="entry name" value="rRNA_ssu_MeTfrase_G"/>
</dbReference>
<evidence type="ECO:0000256" key="6">
    <source>
        <dbReference type="HAMAP-Rule" id="MF_00074"/>
    </source>
</evidence>
<keyword evidence="3 6" id="KW-0489">Methyltransferase</keyword>
<name>A0A7X3SHB4_9FIRM</name>
<feature type="binding site" evidence="6">
    <location>
        <begin position="127"/>
        <end position="128"/>
    </location>
    <ligand>
        <name>S-adenosyl-L-methionine</name>
        <dbReference type="ChEBI" id="CHEBI:59789"/>
    </ligand>
</feature>
<keyword evidence="1 6" id="KW-0963">Cytoplasm</keyword>
<feature type="binding site" evidence="6">
    <location>
        <position position="146"/>
    </location>
    <ligand>
        <name>S-adenosyl-L-methionine</name>
        <dbReference type="ChEBI" id="CHEBI:59789"/>
    </ligand>
</feature>
<dbReference type="SUPFAM" id="SSF53335">
    <property type="entry name" value="S-adenosyl-L-methionine-dependent methyltransferases"/>
    <property type="match status" value="1"/>
</dbReference>
<dbReference type="PANTHER" id="PTHR31760:SF0">
    <property type="entry name" value="S-ADENOSYL-L-METHIONINE-DEPENDENT METHYLTRANSFERASES SUPERFAMILY PROTEIN"/>
    <property type="match status" value="1"/>
</dbReference>
<dbReference type="NCBIfam" id="TIGR00138">
    <property type="entry name" value="rsmG_gidB"/>
    <property type="match status" value="1"/>
</dbReference>
<evidence type="ECO:0000256" key="4">
    <source>
        <dbReference type="ARBA" id="ARBA00022679"/>
    </source>
</evidence>
<dbReference type="GO" id="GO:0070043">
    <property type="term" value="F:rRNA (guanine-N7-)-methyltransferase activity"/>
    <property type="evidence" value="ECO:0007669"/>
    <property type="project" value="UniProtKB-UniRule"/>
</dbReference>
<dbReference type="AlphaFoldDB" id="A0A7X3SHB4"/>
<feature type="binding site" evidence="6">
    <location>
        <position position="76"/>
    </location>
    <ligand>
        <name>S-adenosyl-L-methionine</name>
        <dbReference type="ChEBI" id="CHEBI:59789"/>
    </ligand>
</feature>
<dbReference type="GO" id="GO:0005829">
    <property type="term" value="C:cytosol"/>
    <property type="evidence" value="ECO:0007669"/>
    <property type="project" value="TreeGrafter"/>
</dbReference>
<evidence type="ECO:0000256" key="1">
    <source>
        <dbReference type="ARBA" id="ARBA00022490"/>
    </source>
</evidence>
<dbReference type="PANTHER" id="PTHR31760">
    <property type="entry name" value="S-ADENOSYL-L-METHIONINE-DEPENDENT METHYLTRANSFERASES SUPERFAMILY PROTEIN"/>
    <property type="match status" value="1"/>
</dbReference>
<feature type="binding site" evidence="6">
    <location>
        <position position="81"/>
    </location>
    <ligand>
        <name>S-adenosyl-L-methionine</name>
        <dbReference type="ChEBI" id="CHEBI:59789"/>
    </ligand>
</feature>
<keyword evidence="2 6" id="KW-0698">rRNA processing</keyword>
<keyword evidence="5 6" id="KW-0949">S-adenosyl-L-methionine</keyword>
<dbReference type="EMBL" id="WUQX01000001">
    <property type="protein sequence ID" value="MXP74203.1"/>
    <property type="molecule type" value="Genomic_DNA"/>
</dbReference>
<dbReference type="FunFam" id="3.40.50.150:FF:000041">
    <property type="entry name" value="Ribosomal RNA small subunit methyltransferase G"/>
    <property type="match status" value="1"/>
</dbReference>
<dbReference type="Proteomes" id="UP000460412">
    <property type="component" value="Unassembled WGS sequence"/>
</dbReference>
<sequence length="237" mass="27195">MYNLLKEKMQGIKVSLDDEQLKQFHRFYEMLIEWNKVMNLTGITEYEEIVEKHFVDSLSIVKCLDMSCVNKIIDVGTGAGFPGIPLKITFPNIEVVLLDSLNKRIRFLNNVIHELGLINIYTIHGRAEDFARKEDYREQFELCVSRAVANLSTLSEYCLPYVKIGGMFVSYKSGNIDDEMLESKKAVQVLGGRIDKIVKFQLPDTDIKRSLVKIEKVKDTGKKYPRKSGIPAKEPIR</sequence>
<organism evidence="7 8">
    <name type="scientific">Sporofaciens musculi</name>
    <dbReference type="NCBI Taxonomy" id="2681861"/>
    <lineage>
        <taxon>Bacteria</taxon>
        <taxon>Bacillati</taxon>
        <taxon>Bacillota</taxon>
        <taxon>Clostridia</taxon>
        <taxon>Lachnospirales</taxon>
        <taxon>Lachnospiraceae</taxon>
        <taxon>Sporofaciens</taxon>
    </lineage>
</organism>
<evidence type="ECO:0000313" key="8">
    <source>
        <dbReference type="Proteomes" id="UP000460412"/>
    </source>
</evidence>
<keyword evidence="4 6" id="KW-0808">Transferase</keyword>
<evidence type="ECO:0000256" key="2">
    <source>
        <dbReference type="ARBA" id="ARBA00022552"/>
    </source>
</evidence>
<dbReference type="Pfam" id="PF02527">
    <property type="entry name" value="GidB"/>
    <property type="match status" value="1"/>
</dbReference>
<evidence type="ECO:0000256" key="5">
    <source>
        <dbReference type="ARBA" id="ARBA00022691"/>
    </source>
</evidence>
<evidence type="ECO:0000256" key="3">
    <source>
        <dbReference type="ARBA" id="ARBA00022603"/>
    </source>
</evidence>
<evidence type="ECO:0000313" key="7">
    <source>
        <dbReference type="EMBL" id="MXP74203.1"/>
    </source>
</evidence>
<comment type="function">
    <text evidence="6">Specifically methylates the N7 position of a guanine in 16S rRNA.</text>
</comment>
<dbReference type="Gene3D" id="3.40.50.150">
    <property type="entry name" value="Vaccinia Virus protein VP39"/>
    <property type="match status" value="1"/>
</dbReference>
<dbReference type="InterPro" id="IPR029063">
    <property type="entry name" value="SAM-dependent_MTases_sf"/>
</dbReference>
<dbReference type="CDD" id="cd02440">
    <property type="entry name" value="AdoMet_MTases"/>
    <property type="match status" value="1"/>
</dbReference>
<comment type="subcellular location">
    <subcellularLocation>
        <location evidence="6">Cytoplasm</location>
    </subcellularLocation>
</comment>